<name>A0A7I7UR61_MYCPV</name>
<dbReference type="Pfam" id="PF05305">
    <property type="entry name" value="DUF732"/>
    <property type="match status" value="1"/>
</dbReference>
<sequence length="109" mass="12116">MTCTTLRRGAAASMAALLVATGAGMAVAPAHADEKDDQFLEYLDQKRVPYSSKTEAIRLAKDFCLVRTRQNAPKWRAAYHLANDQGWTETETAHFAEAAIPTYCPRVWK</sequence>
<dbReference type="Proteomes" id="UP000467252">
    <property type="component" value="Chromosome"/>
</dbReference>
<keyword evidence="1" id="KW-0732">Signal</keyword>
<evidence type="ECO:0000313" key="4">
    <source>
        <dbReference type="Proteomes" id="UP000467252"/>
    </source>
</evidence>
<evidence type="ECO:0000256" key="1">
    <source>
        <dbReference type="SAM" id="SignalP"/>
    </source>
</evidence>
<gene>
    <name evidence="3" type="ORF">MPUL_49950</name>
</gene>
<feature type="signal peptide" evidence="1">
    <location>
        <begin position="1"/>
        <end position="32"/>
    </location>
</feature>
<evidence type="ECO:0000313" key="3">
    <source>
        <dbReference type="EMBL" id="BBY83837.1"/>
    </source>
</evidence>
<proteinExistence type="predicted"/>
<feature type="chain" id="PRO_5029611320" description="DUF732 domain-containing protein" evidence="1">
    <location>
        <begin position="33"/>
        <end position="109"/>
    </location>
</feature>
<dbReference type="RefSeq" id="WP_163904999.1">
    <property type="nucleotide sequence ID" value="NZ_AP022599.1"/>
</dbReference>
<protein>
    <recommendedName>
        <fullName evidence="2">DUF732 domain-containing protein</fullName>
    </recommendedName>
</protein>
<dbReference type="AlphaFoldDB" id="A0A7I7UR61"/>
<evidence type="ECO:0000259" key="2">
    <source>
        <dbReference type="Pfam" id="PF05305"/>
    </source>
</evidence>
<organism evidence="3 4">
    <name type="scientific">Mycolicibacterium pulveris</name>
    <name type="common">Mycobacterium pulveris</name>
    <dbReference type="NCBI Taxonomy" id="36813"/>
    <lineage>
        <taxon>Bacteria</taxon>
        <taxon>Bacillati</taxon>
        <taxon>Actinomycetota</taxon>
        <taxon>Actinomycetes</taxon>
        <taxon>Mycobacteriales</taxon>
        <taxon>Mycobacteriaceae</taxon>
        <taxon>Mycolicibacterium</taxon>
    </lineage>
</organism>
<reference evidence="3 4" key="1">
    <citation type="journal article" date="2019" name="Emerg. Microbes Infect.">
        <title>Comprehensive subspecies identification of 175 nontuberculous mycobacteria species based on 7547 genomic profiles.</title>
        <authorList>
            <person name="Matsumoto Y."/>
            <person name="Kinjo T."/>
            <person name="Motooka D."/>
            <person name="Nabeya D."/>
            <person name="Jung N."/>
            <person name="Uechi K."/>
            <person name="Horii T."/>
            <person name="Iida T."/>
            <person name="Fujita J."/>
            <person name="Nakamura S."/>
        </authorList>
    </citation>
    <scope>NUCLEOTIDE SEQUENCE [LARGE SCALE GENOMIC DNA]</scope>
    <source>
        <strain evidence="3 4">JCM 6370</strain>
    </source>
</reference>
<keyword evidence="4" id="KW-1185">Reference proteome</keyword>
<dbReference type="InterPro" id="IPR007969">
    <property type="entry name" value="DUF732"/>
</dbReference>
<accession>A0A7I7UR61</accession>
<dbReference type="EMBL" id="AP022599">
    <property type="protein sequence ID" value="BBY83837.1"/>
    <property type="molecule type" value="Genomic_DNA"/>
</dbReference>
<feature type="domain" description="DUF732" evidence="2">
    <location>
        <begin position="35"/>
        <end position="105"/>
    </location>
</feature>